<proteinExistence type="predicted"/>
<accession>A0ABW8JW29</accession>
<dbReference type="Pfam" id="PF04820">
    <property type="entry name" value="Trp_halogenase"/>
    <property type="match status" value="1"/>
</dbReference>
<dbReference type="InterPro" id="IPR036188">
    <property type="entry name" value="FAD/NAD-bd_sf"/>
</dbReference>
<dbReference type="InterPro" id="IPR050816">
    <property type="entry name" value="Flavin-dep_Halogenase_NPB"/>
</dbReference>
<dbReference type="Gene3D" id="3.50.50.60">
    <property type="entry name" value="FAD/NAD(P)-binding domain"/>
    <property type="match status" value="1"/>
</dbReference>
<name>A0ABW8JW29_9GAMM</name>
<protein>
    <submittedName>
        <fullName evidence="1">Tryptophan 7-halogenase</fullName>
    </submittedName>
</protein>
<dbReference type="RefSeq" id="WP_404634752.1">
    <property type="nucleotide sequence ID" value="NZ_JADIKM010000004.1"/>
</dbReference>
<sequence>MSDTATVYRQRASARPRIEAEPPIRHVAVVGGGTAGWMTALLLAHSGYGPRLQVTVLESPQVGIIGVGEGSTSWLRGFFEELGIEESEWMPACHATYKSGIRFDGWSTRPGHESYFHAFASMLDNLTMTQFVDHVHRRLDGEDVHAHPDRYFLATRLAHACKAPRPRHEFPFDVWYGYHFDSVLLGAFLQRKAVERGIRHLPRHVVAVDRNERGDIASLQLEGGETLAADFFVDCTGFAGLLIDKTLQTPYVSYADALFNDAAVAMPTPLDGPIMSQTISTALRHGWAWTIPLTRRHGNGYVYSTAFCTPEQAETELRTQLGLLDADVPAKHLRMRTGRVEQHWHRNCLAVGLAQGFIEPLEATALMLVQRTASLFVDALEKGDLGAAAQATFNTAVNAQFDGTRDYIVAHYKTNTRTDTDYWRANAANTRLSEPLTRLLKTWLARRPIVGGIQQGTFGQGYPVMSWYSLLAGMGLFPDDGELRAPAAHEPPHSLAAIDNLIQRSALNFPDHRELLGAIPPRPREESLQVYFW</sequence>
<keyword evidence="2" id="KW-1185">Reference proteome</keyword>
<comment type="caution">
    <text evidence="1">The sequence shown here is derived from an EMBL/GenBank/DDBJ whole genome shotgun (WGS) entry which is preliminary data.</text>
</comment>
<dbReference type="Proteomes" id="UP001620460">
    <property type="component" value="Unassembled WGS sequence"/>
</dbReference>
<dbReference type="InterPro" id="IPR033856">
    <property type="entry name" value="Trp_halogen"/>
</dbReference>
<evidence type="ECO:0000313" key="1">
    <source>
        <dbReference type="EMBL" id="MFK2905340.1"/>
    </source>
</evidence>
<reference evidence="1 2" key="1">
    <citation type="submission" date="2020-10" db="EMBL/GenBank/DDBJ databases">
        <title>Phylogeny of dyella-like bacteria.</title>
        <authorList>
            <person name="Fu J."/>
        </authorList>
    </citation>
    <scope>NUCLEOTIDE SEQUENCE [LARGE SCALE GENOMIC DNA]</scope>
    <source>
        <strain evidence="1 2">Gsoil3046</strain>
    </source>
</reference>
<gene>
    <name evidence="1" type="ORF">ISP17_15360</name>
</gene>
<dbReference type="PANTHER" id="PTHR43747">
    <property type="entry name" value="FAD-BINDING PROTEIN"/>
    <property type="match status" value="1"/>
</dbReference>
<dbReference type="PIRSF" id="PIRSF011396">
    <property type="entry name" value="Trp_halogenase"/>
    <property type="match status" value="1"/>
</dbReference>
<organism evidence="1 2">
    <name type="scientific">Dyella ginsengisoli</name>
    <dbReference type="NCBI Taxonomy" id="363848"/>
    <lineage>
        <taxon>Bacteria</taxon>
        <taxon>Pseudomonadati</taxon>
        <taxon>Pseudomonadota</taxon>
        <taxon>Gammaproteobacteria</taxon>
        <taxon>Lysobacterales</taxon>
        <taxon>Rhodanobacteraceae</taxon>
        <taxon>Dyella</taxon>
    </lineage>
</organism>
<dbReference type="PANTHER" id="PTHR43747:SF4">
    <property type="entry name" value="FLAVIN-DEPENDENT TRYPTOPHAN HALOGENASE"/>
    <property type="match status" value="1"/>
</dbReference>
<evidence type="ECO:0000313" key="2">
    <source>
        <dbReference type="Proteomes" id="UP001620460"/>
    </source>
</evidence>
<dbReference type="SUPFAM" id="SSF51905">
    <property type="entry name" value="FAD/NAD(P)-binding domain"/>
    <property type="match status" value="1"/>
</dbReference>
<dbReference type="InterPro" id="IPR006905">
    <property type="entry name" value="Flavin_halogenase"/>
</dbReference>
<dbReference type="EMBL" id="JADIKM010000004">
    <property type="protein sequence ID" value="MFK2905340.1"/>
    <property type="molecule type" value="Genomic_DNA"/>
</dbReference>